<dbReference type="PANTHER" id="PTHR43017">
    <property type="entry name" value="GALACTOSIDE O-ACETYLTRANSFERASE"/>
    <property type="match status" value="1"/>
</dbReference>
<feature type="domain" description="Maltose/galactoside acetyltransferase" evidence="6">
    <location>
        <begin position="5"/>
        <end position="59"/>
    </location>
</feature>
<dbReference type="RefSeq" id="WP_147134301.1">
    <property type="nucleotide sequence ID" value="NZ_VOSC01000019.1"/>
</dbReference>
<reference evidence="8" key="1">
    <citation type="submission" date="2019-08" db="EMBL/GenBank/DDBJ databases">
        <title>Seonamhaeicola sediminis sp. nov., isolated from marine sediment.</title>
        <authorList>
            <person name="Cao W.R."/>
        </authorList>
    </citation>
    <scope>NUCLEOTIDE SEQUENCE [LARGE SCALE GENOMIC DNA]</scope>
    <source>
        <strain evidence="8">Gy8</strain>
    </source>
</reference>
<dbReference type="GO" id="GO:0008870">
    <property type="term" value="F:galactoside O-acetyltransferase activity"/>
    <property type="evidence" value="ECO:0007669"/>
    <property type="project" value="TreeGrafter"/>
</dbReference>
<dbReference type="OrthoDB" id="9812571at2"/>
<accession>A0A5C7ATL2</accession>
<dbReference type="SUPFAM" id="SSF51161">
    <property type="entry name" value="Trimeric LpxA-like enzymes"/>
    <property type="match status" value="1"/>
</dbReference>
<evidence type="ECO:0000256" key="1">
    <source>
        <dbReference type="ARBA" id="ARBA00007274"/>
    </source>
</evidence>
<dbReference type="InterPro" id="IPR001451">
    <property type="entry name" value="Hexapep"/>
</dbReference>
<name>A0A5C7ATL2_9FLAO</name>
<dbReference type="PANTHER" id="PTHR43017:SF1">
    <property type="entry name" value="ACETYLTRANSFERASE YJL218W-RELATED"/>
    <property type="match status" value="1"/>
</dbReference>
<evidence type="ECO:0000259" key="6">
    <source>
        <dbReference type="SMART" id="SM01266"/>
    </source>
</evidence>
<protein>
    <recommendedName>
        <fullName evidence="5">Acetyltransferase</fullName>
        <ecNumber evidence="5">2.3.1.-</ecNumber>
    </recommendedName>
</protein>
<dbReference type="Gene3D" id="2.160.10.10">
    <property type="entry name" value="Hexapeptide repeat proteins"/>
    <property type="match status" value="1"/>
</dbReference>
<evidence type="ECO:0000313" key="7">
    <source>
        <dbReference type="EMBL" id="TXE12076.1"/>
    </source>
</evidence>
<dbReference type="Pfam" id="PF12464">
    <property type="entry name" value="Mac"/>
    <property type="match status" value="1"/>
</dbReference>
<evidence type="ECO:0000256" key="4">
    <source>
        <dbReference type="ARBA" id="ARBA00023315"/>
    </source>
</evidence>
<keyword evidence="4 5" id="KW-0012">Acyltransferase</keyword>
<evidence type="ECO:0000313" key="8">
    <source>
        <dbReference type="Proteomes" id="UP000321790"/>
    </source>
</evidence>
<dbReference type="InterPro" id="IPR018357">
    <property type="entry name" value="Hexapep_transf_CS"/>
</dbReference>
<comment type="similarity">
    <text evidence="1 5">Belongs to the transferase hexapeptide repeat family.</text>
</comment>
<gene>
    <name evidence="7" type="ORF">FUA26_08415</name>
</gene>
<keyword evidence="8" id="KW-1185">Reference proteome</keyword>
<dbReference type="Proteomes" id="UP000321790">
    <property type="component" value="Unassembled WGS sequence"/>
</dbReference>
<dbReference type="EMBL" id="VOSC01000019">
    <property type="protein sequence ID" value="TXE12076.1"/>
    <property type="molecule type" value="Genomic_DNA"/>
</dbReference>
<evidence type="ECO:0000256" key="5">
    <source>
        <dbReference type="RuleBase" id="RU367021"/>
    </source>
</evidence>
<dbReference type="EC" id="2.3.1.-" evidence="5"/>
<proteinExistence type="inferred from homology"/>
<dbReference type="FunFam" id="2.160.10.10:FF:000008">
    <property type="entry name" value="Maltose O-acetyltransferase"/>
    <property type="match status" value="1"/>
</dbReference>
<keyword evidence="2 5" id="KW-0808">Transferase</keyword>
<dbReference type="PROSITE" id="PS00101">
    <property type="entry name" value="HEXAPEP_TRANSFERASES"/>
    <property type="match status" value="1"/>
</dbReference>
<dbReference type="CDD" id="cd03357">
    <property type="entry name" value="LbH_MAT_GAT"/>
    <property type="match status" value="1"/>
</dbReference>
<evidence type="ECO:0000256" key="3">
    <source>
        <dbReference type="ARBA" id="ARBA00022737"/>
    </source>
</evidence>
<keyword evidence="3" id="KW-0677">Repeat</keyword>
<comment type="caution">
    <text evidence="7">The sequence shown here is derived from an EMBL/GenBank/DDBJ whole genome shotgun (WGS) entry which is preliminary data.</text>
</comment>
<dbReference type="Pfam" id="PF00132">
    <property type="entry name" value="Hexapep"/>
    <property type="match status" value="1"/>
</dbReference>
<dbReference type="InterPro" id="IPR011004">
    <property type="entry name" value="Trimer_LpxA-like_sf"/>
</dbReference>
<organism evidence="7 8">
    <name type="scientific">Seonamhaeicola algicola</name>
    <dbReference type="NCBI Taxonomy" id="1719036"/>
    <lineage>
        <taxon>Bacteria</taxon>
        <taxon>Pseudomonadati</taxon>
        <taxon>Bacteroidota</taxon>
        <taxon>Flavobacteriia</taxon>
        <taxon>Flavobacteriales</taxon>
        <taxon>Flavobacteriaceae</taxon>
    </lineage>
</organism>
<dbReference type="AlphaFoldDB" id="A0A5C7ATL2"/>
<sequence>MLTEKQKMLAGKPYKAFDLELLTERQNTKEAIFNFNNLNPKQIQARNAIIKKLFGSVKDNFFIEPPFRCDYGYNIEIGNNFYSNYNLVILDCAKVSIGNNVFIAPNVGIYTAGHPIHHEPRNNEFEYAFPIHIGNNAWIGGNTVINPGVTIGNNVVIGSGSVVTKNIPDNVIAFGNPCKIYREITEKDKQFYFKKYSF</sequence>
<dbReference type="SMART" id="SM01266">
    <property type="entry name" value="Mac"/>
    <property type="match status" value="1"/>
</dbReference>
<dbReference type="InterPro" id="IPR039369">
    <property type="entry name" value="LacA-like"/>
</dbReference>
<dbReference type="InterPro" id="IPR024688">
    <property type="entry name" value="Mac_dom"/>
</dbReference>
<evidence type="ECO:0000256" key="2">
    <source>
        <dbReference type="ARBA" id="ARBA00022679"/>
    </source>
</evidence>